<dbReference type="PANTHER" id="PTHR11102">
    <property type="entry name" value="SEL-1-LIKE PROTEIN"/>
    <property type="match status" value="1"/>
</dbReference>
<reference evidence="3" key="1">
    <citation type="journal article" date="2019" name="Int. J. Syst. Evol. Microbiol.">
        <title>The Global Catalogue of Microorganisms (GCM) 10K type strain sequencing project: providing services to taxonomists for standard genome sequencing and annotation.</title>
        <authorList>
            <consortium name="The Broad Institute Genomics Platform"/>
            <consortium name="The Broad Institute Genome Sequencing Center for Infectious Disease"/>
            <person name="Wu L."/>
            <person name="Ma J."/>
        </authorList>
    </citation>
    <scope>NUCLEOTIDE SEQUENCE [LARGE SCALE GENOMIC DNA]</scope>
    <source>
        <strain evidence="3">CCUG 66188</strain>
    </source>
</reference>
<accession>A0ABW2B104</accession>
<dbReference type="PANTHER" id="PTHR11102:SF160">
    <property type="entry name" value="ERAD-ASSOCIATED E3 UBIQUITIN-PROTEIN LIGASE COMPONENT HRD3"/>
    <property type="match status" value="1"/>
</dbReference>
<feature type="region of interest" description="Disordered" evidence="1">
    <location>
        <begin position="249"/>
        <end position="272"/>
    </location>
</feature>
<gene>
    <name evidence="2" type="ORF">ACFQFQ_02020</name>
</gene>
<proteinExistence type="predicted"/>
<dbReference type="SMART" id="SM00671">
    <property type="entry name" value="SEL1"/>
    <property type="match status" value="4"/>
</dbReference>
<organism evidence="2 3">
    <name type="scientific">Sulfitobacter porphyrae</name>
    <dbReference type="NCBI Taxonomy" id="1246864"/>
    <lineage>
        <taxon>Bacteria</taxon>
        <taxon>Pseudomonadati</taxon>
        <taxon>Pseudomonadota</taxon>
        <taxon>Alphaproteobacteria</taxon>
        <taxon>Rhodobacterales</taxon>
        <taxon>Roseobacteraceae</taxon>
        <taxon>Sulfitobacter</taxon>
    </lineage>
</organism>
<sequence>MTPDAAEALRWLGAAAEAGDRSAMHNLGIGYVSGGLLPQDYNKALRWFEQASDLNLGRSTFALGQLYANGTGTEQDLAKAVALYDKAAQQGELNGALAISQMAKAGLLDGLMSPHQAVPWVMTDLIQNADAEAEAWLLGQADAGVRIAQVNLGEFYLQKEGKKAEGVDLIQRAAMAGSVPAQFQLGNLYVTGDGVDLDYVAAHKWLNIAAASGHPEAAETRAVVGDLMTPDQIAEAQAEARAYFDTARARAPQTDQVVRTSDPGASEPTARD</sequence>
<evidence type="ECO:0000313" key="2">
    <source>
        <dbReference type="EMBL" id="MFC6758558.1"/>
    </source>
</evidence>
<comment type="caution">
    <text evidence="2">The sequence shown here is derived from an EMBL/GenBank/DDBJ whole genome shotgun (WGS) entry which is preliminary data.</text>
</comment>
<dbReference type="InterPro" id="IPR050767">
    <property type="entry name" value="Sel1_AlgK"/>
</dbReference>
<dbReference type="Pfam" id="PF08238">
    <property type="entry name" value="Sel1"/>
    <property type="match status" value="5"/>
</dbReference>
<name>A0ABW2B104_9RHOB</name>
<dbReference type="Proteomes" id="UP001596353">
    <property type="component" value="Unassembled WGS sequence"/>
</dbReference>
<dbReference type="SUPFAM" id="SSF81901">
    <property type="entry name" value="HCP-like"/>
    <property type="match status" value="2"/>
</dbReference>
<dbReference type="Gene3D" id="1.25.40.10">
    <property type="entry name" value="Tetratricopeptide repeat domain"/>
    <property type="match status" value="2"/>
</dbReference>
<dbReference type="EMBL" id="JBHSWG010000001">
    <property type="protein sequence ID" value="MFC6758558.1"/>
    <property type="molecule type" value="Genomic_DNA"/>
</dbReference>
<evidence type="ECO:0000313" key="3">
    <source>
        <dbReference type="Proteomes" id="UP001596353"/>
    </source>
</evidence>
<protein>
    <submittedName>
        <fullName evidence="2">Tetratricopeptide repeat protein</fullName>
    </submittedName>
</protein>
<keyword evidence="3" id="KW-1185">Reference proteome</keyword>
<dbReference type="InterPro" id="IPR011990">
    <property type="entry name" value="TPR-like_helical_dom_sf"/>
</dbReference>
<dbReference type="InterPro" id="IPR006597">
    <property type="entry name" value="Sel1-like"/>
</dbReference>
<evidence type="ECO:0000256" key="1">
    <source>
        <dbReference type="SAM" id="MobiDB-lite"/>
    </source>
</evidence>